<keyword evidence="2" id="KW-1185">Reference proteome</keyword>
<protein>
    <submittedName>
        <fullName evidence="1">Uncharacterized protein</fullName>
    </submittedName>
</protein>
<gene>
    <name evidence="1" type="ORF">BDN72DRAFT_843558</name>
</gene>
<dbReference type="Proteomes" id="UP000308600">
    <property type="component" value="Unassembled WGS sequence"/>
</dbReference>
<sequence length="521" mass="60571">MGDNFAELRQQIDRDISLLEQRIMTLRTHRNRIAPIAGLAIETMARIFGFACIGNTKIPLTLSSVSRDWRELVLDLPELWSRIDARLQFQHIPAYMARSRQRPLRVALKNLNPMYNDTILAVLQELPRIQEMEIGEERSQQLDMFSWNDADEWKIEAPVLRRLVLERVSIPMPIFSGHIPVLYELALDDCRFDWNLLPPLPRLTSLIITRPHNRITLGDFLKRLRFMSSLERLRTNRTLMELGNLDHSLQFQLPNVTYMRLERENCSLVAQMLQSLVTPRINELIVSLRQDSAQDQLTLRNALDHCTPVATSPVRLLSVKARRNCCGYVIHCDSISVYIRLHYTPSSMGDIYAMCNHLKLEKLEDLRVDFMEVTSMVGNTHFWERFAGLVGLREFTVRNDAVKDLVGYLNYEHDQIQEYLTYPDDSDDDSSRDILKEMTSYRTVKELLVQCLHQPVEIQTSHLNSIAQYLRIRKEYDEEIPSLVVATEHPPPNALMDALQRSVGQFRIVAHEVKSEFNHCH</sequence>
<evidence type="ECO:0000313" key="1">
    <source>
        <dbReference type="EMBL" id="TFK66996.1"/>
    </source>
</evidence>
<name>A0ACD3AMQ0_9AGAR</name>
<reference evidence="1 2" key="1">
    <citation type="journal article" date="2019" name="Nat. Ecol. Evol.">
        <title>Megaphylogeny resolves global patterns of mushroom evolution.</title>
        <authorList>
            <person name="Varga T."/>
            <person name="Krizsan K."/>
            <person name="Foldi C."/>
            <person name="Dima B."/>
            <person name="Sanchez-Garcia M."/>
            <person name="Sanchez-Ramirez S."/>
            <person name="Szollosi G.J."/>
            <person name="Szarkandi J.G."/>
            <person name="Papp V."/>
            <person name="Albert L."/>
            <person name="Andreopoulos W."/>
            <person name="Angelini C."/>
            <person name="Antonin V."/>
            <person name="Barry K.W."/>
            <person name="Bougher N.L."/>
            <person name="Buchanan P."/>
            <person name="Buyck B."/>
            <person name="Bense V."/>
            <person name="Catcheside P."/>
            <person name="Chovatia M."/>
            <person name="Cooper J."/>
            <person name="Damon W."/>
            <person name="Desjardin D."/>
            <person name="Finy P."/>
            <person name="Geml J."/>
            <person name="Haridas S."/>
            <person name="Hughes K."/>
            <person name="Justo A."/>
            <person name="Karasinski D."/>
            <person name="Kautmanova I."/>
            <person name="Kiss B."/>
            <person name="Kocsube S."/>
            <person name="Kotiranta H."/>
            <person name="LaButti K.M."/>
            <person name="Lechner B.E."/>
            <person name="Liimatainen K."/>
            <person name="Lipzen A."/>
            <person name="Lukacs Z."/>
            <person name="Mihaltcheva S."/>
            <person name="Morgado L.N."/>
            <person name="Niskanen T."/>
            <person name="Noordeloos M.E."/>
            <person name="Ohm R.A."/>
            <person name="Ortiz-Santana B."/>
            <person name="Ovrebo C."/>
            <person name="Racz N."/>
            <person name="Riley R."/>
            <person name="Savchenko A."/>
            <person name="Shiryaev A."/>
            <person name="Soop K."/>
            <person name="Spirin V."/>
            <person name="Szebenyi C."/>
            <person name="Tomsovsky M."/>
            <person name="Tulloss R.E."/>
            <person name="Uehling J."/>
            <person name="Grigoriev I.V."/>
            <person name="Vagvolgyi C."/>
            <person name="Papp T."/>
            <person name="Martin F.M."/>
            <person name="Miettinen O."/>
            <person name="Hibbett D.S."/>
            <person name="Nagy L.G."/>
        </authorList>
    </citation>
    <scope>NUCLEOTIDE SEQUENCE [LARGE SCALE GENOMIC DNA]</scope>
    <source>
        <strain evidence="1 2">NL-1719</strain>
    </source>
</reference>
<evidence type="ECO:0000313" key="2">
    <source>
        <dbReference type="Proteomes" id="UP000308600"/>
    </source>
</evidence>
<accession>A0ACD3AMQ0</accession>
<organism evidence="1 2">
    <name type="scientific">Pluteus cervinus</name>
    <dbReference type="NCBI Taxonomy" id="181527"/>
    <lineage>
        <taxon>Eukaryota</taxon>
        <taxon>Fungi</taxon>
        <taxon>Dikarya</taxon>
        <taxon>Basidiomycota</taxon>
        <taxon>Agaricomycotina</taxon>
        <taxon>Agaricomycetes</taxon>
        <taxon>Agaricomycetidae</taxon>
        <taxon>Agaricales</taxon>
        <taxon>Pluteineae</taxon>
        <taxon>Pluteaceae</taxon>
        <taxon>Pluteus</taxon>
    </lineage>
</organism>
<dbReference type="EMBL" id="ML208388">
    <property type="protein sequence ID" value="TFK66996.1"/>
    <property type="molecule type" value="Genomic_DNA"/>
</dbReference>
<proteinExistence type="predicted"/>